<evidence type="ECO:0000313" key="1">
    <source>
        <dbReference type="EMBL" id="GIY93723.1"/>
    </source>
</evidence>
<dbReference type="Proteomes" id="UP001054945">
    <property type="component" value="Unassembled WGS sequence"/>
</dbReference>
<proteinExistence type="predicted"/>
<dbReference type="EMBL" id="BPLR01000296">
    <property type="protein sequence ID" value="GIY93723.1"/>
    <property type="molecule type" value="Genomic_DNA"/>
</dbReference>
<comment type="caution">
    <text evidence="1">The sequence shown here is derived from an EMBL/GenBank/DDBJ whole genome shotgun (WGS) entry which is preliminary data.</text>
</comment>
<gene>
    <name evidence="1" type="ORF">CEXT_375311</name>
</gene>
<name>A0AAV4XIY1_CAEEX</name>
<reference evidence="1 2" key="1">
    <citation type="submission" date="2021-06" db="EMBL/GenBank/DDBJ databases">
        <title>Caerostris extrusa draft genome.</title>
        <authorList>
            <person name="Kono N."/>
            <person name="Arakawa K."/>
        </authorList>
    </citation>
    <scope>NUCLEOTIDE SEQUENCE [LARGE SCALE GENOMIC DNA]</scope>
</reference>
<keyword evidence="2" id="KW-1185">Reference proteome</keyword>
<evidence type="ECO:0000313" key="2">
    <source>
        <dbReference type="Proteomes" id="UP001054945"/>
    </source>
</evidence>
<organism evidence="1 2">
    <name type="scientific">Caerostris extrusa</name>
    <name type="common">Bark spider</name>
    <name type="synonym">Caerostris bankana</name>
    <dbReference type="NCBI Taxonomy" id="172846"/>
    <lineage>
        <taxon>Eukaryota</taxon>
        <taxon>Metazoa</taxon>
        <taxon>Ecdysozoa</taxon>
        <taxon>Arthropoda</taxon>
        <taxon>Chelicerata</taxon>
        <taxon>Arachnida</taxon>
        <taxon>Araneae</taxon>
        <taxon>Araneomorphae</taxon>
        <taxon>Entelegynae</taxon>
        <taxon>Araneoidea</taxon>
        <taxon>Araneidae</taxon>
        <taxon>Caerostris</taxon>
    </lineage>
</organism>
<protein>
    <submittedName>
        <fullName evidence="1">Uncharacterized protein</fullName>
    </submittedName>
</protein>
<dbReference type="AlphaFoldDB" id="A0AAV4XIY1"/>
<accession>A0AAV4XIY1</accession>
<sequence>MGLRFVRAKKVFHPARRFDIELSLSRGSSEVEITDSECEARQFVFETPQARFRPFRDNNTSGSRWAKGAAFCSRPKRFFPTLHGASILNRVWDGGKLRKSKSLTASVRLGNLSLRILKHIFDRFRTTGINKMVIWQNPDTIFLF</sequence>